<evidence type="ECO:0000313" key="1">
    <source>
        <dbReference type="EMBL" id="MBP2383729.1"/>
    </source>
</evidence>
<dbReference type="SUPFAM" id="SSF52218">
    <property type="entry name" value="Flavoproteins"/>
    <property type="match status" value="1"/>
</dbReference>
<dbReference type="NCBIfam" id="TIGR00333">
    <property type="entry name" value="nrdI"/>
    <property type="match status" value="1"/>
</dbReference>
<accession>A0ABS4X5J3</accession>
<dbReference type="Proteomes" id="UP001519290">
    <property type="component" value="Unassembled WGS sequence"/>
</dbReference>
<dbReference type="PANTHER" id="PTHR37297:SF1">
    <property type="entry name" value="PROTEIN NRDI"/>
    <property type="match status" value="1"/>
</dbReference>
<keyword evidence="2" id="KW-1185">Reference proteome</keyword>
<reference evidence="1 2" key="1">
    <citation type="submission" date="2021-03" db="EMBL/GenBank/DDBJ databases">
        <title>Sequencing the genomes of 1000 actinobacteria strains.</title>
        <authorList>
            <person name="Klenk H.-P."/>
        </authorList>
    </citation>
    <scope>NUCLEOTIDE SEQUENCE [LARGE SCALE GENOMIC DNA]</scope>
    <source>
        <strain evidence="1 2">DSM 14566</strain>
    </source>
</reference>
<dbReference type="InterPro" id="IPR004465">
    <property type="entry name" value="RNR_NrdI"/>
</dbReference>
<organism evidence="1 2">
    <name type="scientific">Brachybacterium sacelli</name>
    <dbReference type="NCBI Taxonomy" id="173364"/>
    <lineage>
        <taxon>Bacteria</taxon>
        <taxon>Bacillati</taxon>
        <taxon>Actinomycetota</taxon>
        <taxon>Actinomycetes</taxon>
        <taxon>Micrococcales</taxon>
        <taxon>Dermabacteraceae</taxon>
        <taxon>Brachybacterium</taxon>
    </lineage>
</organism>
<dbReference type="Gene3D" id="3.40.50.360">
    <property type="match status" value="1"/>
</dbReference>
<dbReference type="PANTHER" id="PTHR37297">
    <property type="entry name" value="PROTEIN NRDI"/>
    <property type="match status" value="1"/>
</dbReference>
<dbReference type="PIRSF" id="PIRSF005087">
    <property type="entry name" value="NrdI"/>
    <property type="match status" value="1"/>
</dbReference>
<evidence type="ECO:0000313" key="2">
    <source>
        <dbReference type="Proteomes" id="UP001519290"/>
    </source>
</evidence>
<sequence length="100" mass="10780">MLITQTYGGGNGRGAVPKQVITFLNDQRNRDLIRGVIGAGNTIFGAAYCLAGDVISSKCRVPHLYRVDLLGTPRDVATVRTGLDRFWTEHPANEHEGAAA</sequence>
<dbReference type="EMBL" id="JAGIOD010000002">
    <property type="protein sequence ID" value="MBP2383729.1"/>
    <property type="molecule type" value="Genomic_DNA"/>
</dbReference>
<comment type="caution">
    <text evidence="1">The sequence shown here is derived from an EMBL/GenBank/DDBJ whole genome shotgun (WGS) entry which is preliminary data.</text>
</comment>
<gene>
    <name evidence="1" type="ORF">JOF43_003718</name>
</gene>
<dbReference type="Pfam" id="PF07972">
    <property type="entry name" value="Flavodoxin_NdrI"/>
    <property type="match status" value="1"/>
</dbReference>
<name>A0ABS4X5J3_9MICO</name>
<dbReference type="InterPro" id="IPR029039">
    <property type="entry name" value="Flavoprotein-like_sf"/>
</dbReference>
<proteinExistence type="predicted"/>
<protein>
    <submittedName>
        <fullName evidence="1">Ribonucleoside-diphosphate reductase protein NrdI</fullName>
    </submittedName>
</protein>